<dbReference type="STRING" id="520767.ATZ99_21820"/>
<dbReference type="GO" id="GO:0009236">
    <property type="term" value="P:cobalamin biosynthetic process"/>
    <property type="evidence" value="ECO:0007669"/>
    <property type="project" value="InterPro"/>
</dbReference>
<dbReference type="InterPro" id="IPR036451">
    <property type="entry name" value="CblAdoTrfase-like_sf"/>
</dbReference>
<sequence>MKVLTEFDIRNELKKMGPVNRFLVSPGTILTPAAKSYLNENKIELVFGEVDSIKEKSHDVDLKEEQKAEKSSKKEGDAGGSSGRYEILVGAVKTNEKPESFTHLYGNKLVPKVHPRIKLRGRIDSLEAFIIRAQTIAEKNKMKKLVEDLDEVLKVVRRLMRAEVLSEPVEDLNLFGFKEDEIRRISQNPRASIGIEHFMPDYKMGELMAELNLIRTKIRETELAACEAFYDPNEGLEREDIIKVLNRLSSAVYIMMCWLKAGRYNKSEG</sequence>
<dbReference type="InterPro" id="IPR016030">
    <property type="entry name" value="CblAdoTrfase-like"/>
</dbReference>
<dbReference type="Gene3D" id="1.20.1200.10">
    <property type="entry name" value="Cobalamin adenosyltransferase-like"/>
    <property type="match status" value="1"/>
</dbReference>
<dbReference type="SUPFAM" id="SSF89028">
    <property type="entry name" value="Cobalamin adenosyltransferase-like"/>
    <property type="match status" value="1"/>
</dbReference>
<keyword evidence="1" id="KW-0808">Transferase</keyword>
<dbReference type="GO" id="GO:0006580">
    <property type="term" value="P:ethanolamine metabolic process"/>
    <property type="evidence" value="ECO:0007669"/>
    <property type="project" value="InterPro"/>
</dbReference>
<name>A0A161PV59_9FIRM</name>
<dbReference type="InterPro" id="IPR009194">
    <property type="entry name" value="AdoTrfase_EutT"/>
</dbReference>
<dbReference type="AlphaFoldDB" id="A0A161PV59"/>
<feature type="domain" description="Cobalamin adenosyltransferase-like" evidence="5">
    <location>
        <begin position="93"/>
        <end position="258"/>
    </location>
</feature>
<dbReference type="GO" id="GO:0008817">
    <property type="term" value="F:corrinoid adenosyltransferase activity"/>
    <property type="evidence" value="ECO:0007669"/>
    <property type="project" value="InterPro"/>
</dbReference>
<keyword evidence="3" id="KW-0067">ATP-binding</keyword>
<dbReference type="RefSeq" id="WP_068749271.1">
    <property type="nucleotide sequence ID" value="NZ_LOHZ01000044.1"/>
</dbReference>
<dbReference type="Pfam" id="PF01923">
    <property type="entry name" value="Cob_adeno_trans"/>
    <property type="match status" value="1"/>
</dbReference>
<evidence type="ECO:0000313" key="6">
    <source>
        <dbReference type="EMBL" id="KYO64151.1"/>
    </source>
</evidence>
<dbReference type="GO" id="GO:0005524">
    <property type="term" value="F:ATP binding"/>
    <property type="evidence" value="ECO:0007669"/>
    <property type="project" value="UniProtKB-KW"/>
</dbReference>
<proteinExistence type="predicted"/>
<accession>A0A161PV59</accession>
<protein>
    <recommendedName>
        <fullName evidence="5">Cobalamin adenosyltransferase-like domain-containing protein</fullName>
    </recommendedName>
</protein>
<dbReference type="OrthoDB" id="306726at2"/>
<evidence type="ECO:0000256" key="2">
    <source>
        <dbReference type="ARBA" id="ARBA00022741"/>
    </source>
</evidence>
<evidence type="ECO:0000259" key="5">
    <source>
        <dbReference type="Pfam" id="PF01923"/>
    </source>
</evidence>
<feature type="compositionally biased region" description="Basic and acidic residues" evidence="4">
    <location>
        <begin position="58"/>
        <end position="77"/>
    </location>
</feature>
<feature type="region of interest" description="Disordered" evidence="4">
    <location>
        <begin position="58"/>
        <end position="81"/>
    </location>
</feature>
<gene>
    <name evidence="6" type="ORF">ATZ99_21820</name>
</gene>
<evidence type="ECO:0000313" key="7">
    <source>
        <dbReference type="Proteomes" id="UP000075737"/>
    </source>
</evidence>
<dbReference type="EMBL" id="LOHZ01000044">
    <property type="protein sequence ID" value="KYO64151.1"/>
    <property type="molecule type" value="Genomic_DNA"/>
</dbReference>
<evidence type="ECO:0000256" key="4">
    <source>
        <dbReference type="SAM" id="MobiDB-lite"/>
    </source>
</evidence>
<organism evidence="6 7">
    <name type="scientific">Thermovenabulum gondwanense</name>
    <dbReference type="NCBI Taxonomy" id="520767"/>
    <lineage>
        <taxon>Bacteria</taxon>
        <taxon>Bacillati</taxon>
        <taxon>Bacillota</taxon>
        <taxon>Clostridia</taxon>
        <taxon>Thermosediminibacterales</taxon>
        <taxon>Thermosediminibacteraceae</taxon>
        <taxon>Thermovenabulum</taxon>
    </lineage>
</organism>
<keyword evidence="2" id="KW-0547">Nucleotide-binding</keyword>
<keyword evidence="7" id="KW-1185">Reference proteome</keyword>
<evidence type="ECO:0000256" key="3">
    <source>
        <dbReference type="ARBA" id="ARBA00022840"/>
    </source>
</evidence>
<reference evidence="6 7" key="1">
    <citation type="submission" date="2015-12" db="EMBL/GenBank/DDBJ databases">
        <title>Draft genome of Thermovenabulum gondwanense isolated from a red thermophilic microbial mat colonisisng an outflow channel of a bore well.</title>
        <authorList>
            <person name="Patel B.K."/>
        </authorList>
    </citation>
    <scope>NUCLEOTIDE SEQUENCE [LARGE SCALE GENOMIC DNA]</scope>
    <source>
        <strain evidence="6 7">R270</strain>
    </source>
</reference>
<comment type="caution">
    <text evidence="6">The sequence shown here is derived from an EMBL/GenBank/DDBJ whole genome shotgun (WGS) entry which is preliminary data.</text>
</comment>
<dbReference type="Proteomes" id="UP000075737">
    <property type="component" value="Unassembled WGS sequence"/>
</dbReference>
<dbReference type="PIRSF" id="PIRSF012294">
    <property type="entry name" value="ATR_EutT"/>
    <property type="match status" value="1"/>
</dbReference>
<evidence type="ECO:0000256" key="1">
    <source>
        <dbReference type="ARBA" id="ARBA00022679"/>
    </source>
</evidence>